<gene>
    <name evidence="1" type="ORF">DC430_09365</name>
</gene>
<reference evidence="1 2" key="1">
    <citation type="submission" date="2018-04" db="EMBL/GenBank/DDBJ databases">
        <authorList>
            <person name="Hagen T."/>
        </authorList>
    </citation>
    <scope>NUCLEOTIDE SEQUENCE [LARGE SCALE GENOMIC DNA]</scope>
    <source>
        <strain evidence="1 2">TPD7009</strain>
    </source>
</reference>
<name>A0AA92C5H1_RHIRH</name>
<protein>
    <submittedName>
        <fullName evidence="1">DUF1476 domain-containing protein</fullName>
    </submittedName>
</protein>
<evidence type="ECO:0000313" key="2">
    <source>
        <dbReference type="Proteomes" id="UP000244335"/>
    </source>
</evidence>
<dbReference type="RefSeq" id="WP_116493475.1">
    <property type="nucleotide sequence ID" value="NZ_QDFR01000002.1"/>
</dbReference>
<accession>A0AA92C5H1</accession>
<evidence type="ECO:0000313" key="1">
    <source>
        <dbReference type="EMBL" id="PVE55391.1"/>
    </source>
</evidence>
<dbReference type="Proteomes" id="UP000244335">
    <property type="component" value="Unassembled WGS sequence"/>
</dbReference>
<dbReference type="Pfam" id="PF07345">
    <property type="entry name" value="ATPaseInh_sub_z"/>
    <property type="match status" value="1"/>
</dbReference>
<organism evidence="1 2">
    <name type="scientific">Rhizobium rhizogenes</name>
    <name type="common">Agrobacterium rhizogenes</name>
    <dbReference type="NCBI Taxonomy" id="359"/>
    <lineage>
        <taxon>Bacteria</taxon>
        <taxon>Pseudomonadati</taxon>
        <taxon>Pseudomonadota</taxon>
        <taxon>Alphaproteobacteria</taxon>
        <taxon>Hyphomicrobiales</taxon>
        <taxon>Rhizobiaceae</taxon>
        <taxon>Rhizobium/Agrobacterium group</taxon>
        <taxon>Rhizobium</taxon>
    </lineage>
</organism>
<dbReference type="EMBL" id="QDFR01000002">
    <property type="protein sequence ID" value="PVE55391.1"/>
    <property type="molecule type" value="Genomic_DNA"/>
</dbReference>
<comment type="caution">
    <text evidence="1">The sequence shown here is derived from an EMBL/GenBank/DDBJ whole genome shotgun (WGS) entry which is preliminary data.</text>
</comment>
<dbReference type="AlphaFoldDB" id="A0AA92C5H1"/>
<dbReference type="InterPro" id="IPR009945">
    <property type="entry name" value="ATPase_inh_sub_z"/>
</dbReference>
<sequence>MGLRQRGKALENLYFHEEELSFRLHGMRSRLMGLWAASLMQKDDANSYAGEIVAASIGREGDDAMFNKLHDDFVAAGVGITDDVIHDQMTNLLRCAADELRNGIAQFDSKRAA</sequence>
<proteinExistence type="predicted"/>
<dbReference type="PIRSF" id="PIRSF031780">
    <property type="entry name" value="UCP031780"/>
    <property type="match status" value="1"/>
</dbReference>
<dbReference type="InterPro" id="IPR038293">
    <property type="entry name" value="ATPase_inh_sub_z_sf"/>
</dbReference>
<dbReference type="Gene3D" id="1.10.790.20">
    <property type="entry name" value="Domain of unknown function DUF1476"/>
    <property type="match status" value="1"/>
</dbReference>